<proteinExistence type="predicted"/>
<evidence type="ECO:0000313" key="6">
    <source>
        <dbReference type="EMBL" id="SNT37685.1"/>
    </source>
</evidence>
<gene>
    <name evidence="6" type="ORF">SAMN05216252_122177</name>
</gene>
<evidence type="ECO:0000256" key="1">
    <source>
        <dbReference type="ARBA" id="ARBA00023015"/>
    </source>
</evidence>
<dbReference type="Proteomes" id="UP000198280">
    <property type="component" value="Unassembled WGS sequence"/>
</dbReference>
<dbReference type="Pfam" id="PF00440">
    <property type="entry name" value="TetR_N"/>
    <property type="match status" value="1"/>
</dbReference>
<dbReference type="PRINTS" id="PR00455">
    <property type="entry name" value="HTHTETR"/>
</dbReference>
<dbReference type="Pfam" id="PF16925">
    <property type="entry name" value="TetR_C_13"/>
    <property type="match status" value="1"/>
</dbReference>
<dbReference type="OrthoDB" id="9805134at2"/>
<dbReference type="AlphaFoldDB" id="A0A239M4S1"/>
<dbReference type="GO" id="GO:0003677">
    <property type="term" value="F:DNA binding"/>
    <property type="evidence" value="ECO:0007669"/>
    <property type="project" value="UniProtKB-UniRule"/>
</dbReference>
<dbReference type="SUPFAM" id="SSF48498">
    <property type="entry name" value="Tetracyclin repressor-like, C-terminal domain"/>
    <property type="match status" value="1"/>
</dbReference>
<keyword evidence="2 4" id="KW-0238">DNA-binding</keyword>
<dbReference type="InterPro" id="IPR036271">
    <property type="entry name" value="Tet_transcr_reg_TetR-rel_C_sf"/>
</dbReference>
<dbReference type="SUPFAM" id="SSF46689">
    <property type="entry name" value="Homeodomain-like"/>
    <property type="match status" value="1"/>
</dbReference>
<protein>
    <submittedName>
        <fullName evidence="6">Transcriptional regulator, TetR family</fullName>
    </submittedName>
</protein>
<evidence type="ECO:0000256" key="3">
    <source>
        <dbReference type="ARBA" id="ARBA00023163"/>
    </source>
</evidence>
<reference evidence="6 7" key="1">
    <citation type="submission" date="2017-06" db="EMBL/GenBank/DDBJ databases">
        <authorList>
            <person name="Kim H.J."/>
            <person name="Triplett B.A."/>
        </authorList>
    </citation>
    <scope>NUCLEOTIDE SEQUENCE [LARGE SCALE GENOMIC DNA]</scope>
    <source>
        <strain evidence="6 7">CGMCC 4.1858</strain>
    </source>
</reference>
<dbReference type="EMBL" id="FZOF01000022">
    <property type="protein sequence ID" value="SNT37685.1"/>
    <property type="molecule type" value="Genomic_DNA"/>
</dbReference>
<accession>A0A239M4S1</accession>
<evidence type="ECO:0000256" key="2">
    <source>
        <dbReference type="ARBA" id="ARBA00023125"/>
    </source>
</evidence>
<evidence type="ECO:0000259" key="5">
    <source>
        <dbReference type="PROSITE" id="PS50977"/>
    </source>
</evidence>
<name>A0A239M4S1_9ACTN</name>
<organism evidence="6 7">
    <name type="scientific">Actinacidiphila glaucinigra</name>
    <dbReference type="NCBI Taxonomy" id="235986"/>
    <lineage>
        <taxon>Bacteria</taxon>
        <taxon>Bacillati</taxon>
        <taxon>Actinomycetota</taxon>
        <taxon>Actinomycetes</taxon>
        <taxon>Kitasatosporales</taxon>
        <taxon>Streptomycetaceae</taxon>
        <taxon>Actinacidiphila</taxon>
    </lineage>
</organism>
<dbReference type="RefSeq" id="WP_089227416.1">
    <property type="nucleotide sequence ID" value="NZ_FZOF01000022.1"/>
</dbReference>
<keyword evidence="7" id="KW-1185">Reference proteome</keyword>
<dbReference type="InterPro" id="IPR011075">
    <property type="entry name" value="TetR_C"/>
</dbReference>
<evidence type="ECO:0000256" key="4">
    <source>
        <dbReference type="PROSITE-ProRule" id="PRU00335"/>
    </source>
</evidence>
<dbReference type="Gene3D" id="1.10.10.60">
    <property type="entry name" value="Homeodomain-like"/>
    <property type="match status" value="1"/>
</dbReference>
<dbReference type="PROSITE" id="PS50977">
    <property type="entry name" value="HTH_TETR_2"/>
    <property type="match status" value="1"/>
</dbReference>
<dbReference type="Gene3D" id="1.10.357.10">
    <property type="entry name" value="Tetracycline Repressor, domain 2"/>
    <property type="match status" value="1"/>
</dbReference>
<feature type="DNA-binding region" description="H-T-H motif" evidence="4">
    <location>
        <begin position="31"/>
        <end position="50"/>
    </location>
</feature>
<dbReference type="PANTHER" id="PTHR47506">
    <property type="entry name" value="TRANSCRIPTIONAL REGULATORY PROTEIN"/>
    <property type="match status" value="1"/>
</dbReference>
<dbReference type="InterPro" id="IPR001647">
    <property type="entry name" value="HTH_TetR"/>
</dbReference>
<dbReference type="PANTHER" id="PTHR47506:SF1">
    <property type="entry name" value="HTH-TYPE TRANSCRIPTIONAL REGULATOR YJDC"/>
    <property type="match status" value="1"/>
</dbReference>
<keyword evidence="3" id="KW-0804">Transcription</keyword>
<evidence type="ECO:0000313" key="7">
    <source>
        <dbReference type="Proteomes" id="UP000198280"/>
    </source>
</evidence>
<keyword evidence="1" id="KW-0805">Transcription regulation</keyword>
<feature type="domain" description="HTH tetR-type" evidence="5">
    <location>
        <begin position="8"/>
        <end position="68"/>
    </location>
</feature>
<dbReference type="InterPro" id="IPR009057">
    <property type="entry name" value="Homeodomain-like_sf"/>
</dbReference>
<sequence length="200" mass="21262">MAGGRPRAFDVDEVLDRALEVFWRQGYEGTGISDLTRAMGINPPSLYGAFGNKEGLFKRVLDHYADGPARYIREAFAEPDARRVVERLLHGAADATTRPDCPPGCLTVQGGLAASAGSEAARDELTARRAAGEVALRLRLEKARADGELPADADPADLARYFITVYQGVAVQSAGGATREELHRVVDLAMGAWPAGPAAG</sequence>